<evidence type="ECO:0000256" key="2">
    <source>
        <dbReference type="SAM" id="Phobius"/>
    </source>
</evidence>
<feature type="compositionally biased region" description="Basic residues" evidence="1">
    <location>
        <begin position="762"/>
        <end position="774"/>
    </location>
</feature>
<keyword evidence="4" id="KW-1185">Reference proteome</keyword>
<feature type="transmembrane region" description="Helical" evidence="2">
    <location>
        <begin position="1777"/>
        <end position="1795"/>
    </location>
</feature>
<feature type="region of interest" description="Disordered" evidence="1">
    <location>
        <begin position="381"/>
        <end position="467"/>
    </location>
</feature>
<feature type="compositionally biased region" description="Basic and acidic residues" evidence="1">
    <location>
        <begin position="644"/>
        <end position="669"/>
    </location>
</feature>
<dbReference type="Proteomes" id="UP000076858">
    <property type="component" value="Unassembled WGS sequence"/>
</dbReference>
<keyword evidence="2" id="KW-1133">Transmembrane helix</keyword>
<feature type="compositionally biased region" description="Basic residues" evidence="1">
    <location>
        <begin position="1306"/>
        <end position="1321"/>
    </location>
</feature>
<evidence type="ECO:0000313" key="4">
    <source>
        <dbReference type="Proteomes" id="UP000076858"/>
    </source>
</evidence>
<organism evidence="3 4">
    <name type="scientific">Daphnia magna</name>
    <dbReference type="NCBI Taxonomy" id="35525"/>
    <lineage>
        <taxon>Eukaryota</taxon>
        <taxon>Metazoa</taxon>
        <taxon>Ecdysozoa</taxon>
        <taxon>Arthropoda</taxon>
        <taxon>Crustacea</taxon>
        <taxon>Branchiopoda</taxon>
        <taxon>Diplostraca</taxon>
        <taxon>Cladocera</taxon>
        <taxon>Anomopoda</taxon>
        <taxon>Daphniidae</taxon>
        <taxon>Daphnia</taxon>
    </lineage>
</organism>
<feature type="region of interest" description="Disordered" evidence="1">
    <location>
        <begin position="240"/>
        <end position="346"/>
    </location>
</feature>
<protein>
    <submittedName>
        <fullName evidence="3">Uncharacterized protein</fullName>
    </submittedName>
</protein>
<feature type="compositionally biased region" description="Low complexity" evidence="1">
    <location>
        <begin position="1022"/>
        <end position="1032"/>
    </location>
</feature>
<dbReference type="STRING" id="35525.A0A162NQU5"/>
<feature type="compositionally biased region" description="Basic and acidic residues" evidence="1">
    <location>
        <begin position="722"/>
        <end position="733"/>
    </location>
</feature>
<feature type="compositionally biased region" description="Basic and acidic residues" evidence="1">
    <location>
        <begin position="1079"/>
        <end position="1097"/>
    </location>
</feature>
<proteinExistence type="predicted"/>
<feature type="compositionally biased region" description="Polar residues" evidence="1">
    <location>
        <begin position="735"/>
        <end position="746"/>
    </location>
</feature>
<keyword evidence="2" id="KW-0472">Membrane</keyword>
<feature type="compositionally biased region" description="Pro residues" evidence="1">
    <location>
        <begin position="1193"/>
        <end position="1203"/>
    </location>
</feature>
<feature type="compositionally biased region" description="Basic and acidic residues" evidence="1">
    <location>
        <begin position="1146"/>
        <end position="1161"/>
    </location>
</feature>
<feature type="region of interest" description="Disordered" evidence="1">
    <location>
        <begin position="1485"/>
        <end position="1507"/>
    </location>
</feature>
<feature type="region of interest" description="Disordered" evidence="1">
    <location>
        <begin position="92"/>
        <end position="113"/>
    </location>
</feature>
<name>A0A162NQU5_9CRUS</name>
<gene>
    <name evidence="3" type="ORF">APZ42_015701</name>
</gene>
<keyword evidence="2" id="KW-0812">Transmembrane</keyword>
<feature type="compositionally biased region" description="Basic and acidic residues" evidence="1">
    <location>
        <begin position="831"/>
        <end position="853"/>
    </location>
</feature>
<evidence type="ECO:0000313" key="3">
    <source>
        <dbReference type="EMBL" id="KZS18193.1"/>
    </source>
</evidence>
<dbReference type="EMBL" id="LRGB01000560">
    <property type="protein sequence ID" value="KZS18193.1"/>
    <property type="molecule type" value="Genomic_DNA"/>
</dbReference>
<feature type="compositionally biased region" description="Acidic residues" evidence="1">
    <location>
        <begin position="707"/>
        <end position="721"/>
    </location>
</feature>
<sequence>MSLERPHSRASSGTRGPPPTPPPTYLWEEVRRSKCRGGYPWTILYKPPLPDSLDIESLLKGEVSNDRLVDEEFKGDSAYGTSRRTQIRNRLRDRERNRRARSEPTLSLPSSNSVSLLETMDQAMAVDSSGQQEELEDFPLPDEDIPDFVMAYLQSDKGNLDEDIPDHILEYIQSRAAILERNQLQPKATDDIFYTQDELRIIDEARKRLEEQGELDVDPSATIDDDMNAFDHFFQRTTGAQDALAPSQERSNETDYQEARAPNSAVPESENKKTKKGGKFNFSNIGMPNKPHLNIKLPKFGPGRKKVKGTNDVDLEDQEPEATSAEPNKKCKPRRPHSSSPMRQKINQQLESWNNSLKKFKASRSGRNNADGQIKSFVALLPGRSLKPNKSKQPENQYEEVGPPRSDPAAPKTTDGDDPVPPTAQVNVGLKATVDSAEELARLSPSQENNEAEETMDDIENLPESEEADLTRDGIIVDREVVDVIVTRGEFVDIDIDEDFEDDDEGVDGQTEIEQVAQDDKNVAAEPTGFAARSRKAFELTKSKIQTSLSKEQLQATRNKLQSTLSKQNLQATRQKVQSSLSKRNLQATREKLQSTLSKENFQATRDKLQTSLNSTLKRKKNKNVESTAQPIPQDNIFPTFPQEAERDYETSTPVERKTKDSVRRKSMPDEESVTNDNPPIVKQRTKKTVQLVEKSAVQSSQANECENIEEETEEDLEEELEPKLEFSLHGSDRPQPSSVSQSTETLPEDDAESDKENVVVRPKRQRYRNRRHGFHEEFERPKSAHVESNTRSSWVEKTNAYPTISQEMLSAFCAPVNSLEAVDSSWGSGRKPDRPARSRSRKELDVASDDHVYSNLPPRRSKRGQKKTCLESSNEDNYVKTWPRKALSTDRPVVPKRGKSKVTKKPLFPVCSNYQTWPRRMMVHSPPTAPKRTRSRKQINCEDVSCIRDLEEQIEQSTHHILIDADTLFGAESRFIDEEGTETERSEAVNEQQPLTSDDCKLKSEIPSESQLNNTQAKILSSNKSPKPSAPNRRKNNQTGSLRKAKHAVVVSNYGETTWPRMSRTSQPSAPRRRKESVKKSGKAETTLHLDLEETSTKLPAVPASTPSEDHDTKEHGDVESASSVQADLDQILEILATTFPQEANPKEENSDNVKTDKLIGEPTTDAVHLNDSDDVLDENPYAEIKQFQKRTPPPRPPPPIYAPTSASSYSYIYTVPRRKKAISTSVSPERPPRTYCTIRPHRPPRKQRPRTPNELAFQSADHSQSNLVRRHSFSGVDEAKDERNLQSAPVVERMRARPLPAPPRMKRHRSRSPPHKPPRSRTSSLKRPSSHQTTAPCAPNEETAPLERETVQPVSSVDEYEPIENPDQVEEISIGIQTDPLPEYEESVAMAEPNGAQLDATLSFSEINNNRYDHHEEVHAPANDRLVHRQDVTVTSPIGVQPTPTEHDEAPCPQIIWSAATSPDPDPVTLLVSEPVLPEEFIPESKTDSHQQGDWVPQNIDSMNNTSRKTSVHEREDEMDSFSQVPPYFHRSLAPLPPIHIDFPTRLQLADLDVERLNVREVMADRLVVSSVDTNSLQVCQMTTSNATGQLMFNIGPGVTIPFLGNLREVEPVSAYRQMSQPPTSVILPAEVPSTPETHVTTEREEKEPTIRSSPVELETRPSADMILPELPIAETAAPNSSNPRIAVASSIAELDTANRTLRQTENMADASFSNLALQLVNVSARNLASGVCIAATETYSMAQRVAEIGLQQFNDHLQRRGIQFDDKEREDLKAILLMLLIVVCAIFLLGMGKQRISNHWDFYFPN</sequence>
<feature type="compositionally biased region" description="Basic and acidic residues" evidence="1">
    <location>
        <begin position="775"/>
        <end position="786"/>
    </location>
</feature>
<feature type="compositionally biased region" description="Basic and acidic residues" evidence="1">
    <location>
        <begin position="1642"/>
        <end position="1652"/>
    </location>
</feature>
<feature type="compositionally biased region" description="Polar residues" evidence="1">
    <location>
        <begin position="1008"/>
        <end position="1021"/>
    </location>
</feature>
<feature type="compositionally biased region" description="Polar residues" evidence="1">
    <location>
        <begin position="576"/>
        <end position="616"/>
    </location>
</feature>
<feature type="compositionally biased region" description="Basic and acidic residues" evidence="1">
    <location>
        <begin position="1109"/>
        <end position="1120"/>
    </location>
</feature>
<feature type="region of interest" description="Disordered" evidence="1">
    <location>
        <begin position="1"/>
        <end position="26"/>
    </location>
</feature>
<feature type="region of interest" description="Disordered" evidence="1">
    <location>
        <begin position="576"/>
        <end position="794"/>
    </location>
</feature>
<feature type="region of interest" description="Disordered" evidence="1">
    <location>
        <begin position="1275"/>
        <end position="1363"/>
    </location>
</feature>
<feature type="region of interest" description="Disordered" evidence="1">
    <location>
        <begin position="823"/>
        <end position="874"/>
    </location>
</feature>
<feature type="region of interest" description="Disordered" evidence="1">
    <location>
        <begin position="1628"/>
        <end position="1659"/>
    </location>
</feature>
<feature type="region of interest" description="Disordered" evidence="1">
    <location>
        <begin position="1145"/>
        <end position="1207"/>
    </location>
</feature>
<dbReference type="OrthoDB" id="6357447at2759"/>
<feature type="region of interest" description="Disordered" evidence="1">
    <location>
        <begin position="1221"/>
        <end position="1254"/>
    </location>
</feature>
<feature type="compositionally biased region" description="Polar residues" evidence="1">
    <location>
        <begin position="1327"/>
        <end position="1337"/>
    </location>
</feature>
<feature type="region of interest" description="Disordered" evidence="1">
    <location>
        <begin position="980"/>
        <end position="1125"/>
    </location>
</feature>
<feature type="compositionally biased region" description="Acidic residues" evidence="1">
    <location>
        <begin position="450"/>
        <end position="467"/>
    </location>
</feature>
<feature type="compositionally biased region" description="Basic residues" evidence="1">
    <location>
        <begin position="1241"/>
        <end position="1251"/>
    </location>
</feature>
<feature type="compositionally biased region" description="Basic and acidic residues" evidence="1">
    <location>
        <begin position="92"/>
        <end position="102"/>
    </location>
</feature>
<feature type="compositionally biased region" description="Basic and acidic residues" evidence="1">
    <location>
        <begin position="980"/>
        <end position="989"/>
    </location>
</feature>
<reference evidence="3 4" key="1">
    <citation type="submission" date="2016-03" db="EMBL/GenBank/DDBJ databases">
        <title>EvidentialGene: Evidence-directed Construction of Genes on Genomes.</title>
        <authorList>
            <person name="Gilbert D.G."/>
            <person name="Choi J.-H."/>
            <person name="Mockaitis K."/>
            <person name="Colbourne J."/>
            <person name="Pfrender M."/>
        </authorList>
    </citation>
    <scope>NUCLEOTIDE SEQUENCE [LARGE SCALE GENOMIC DNA]</scope>
    <source>
        <strain evidence="3 4">Xinb3</strain>
        <tissue evidence="3">Complete organism</tissue>
    </source>
</reference>
<evidence type="ECO:0000256" key="1">
    <source>
        <dbReference type="SAM" id="MobiDB-lite"/>
    </source>
</evidence>
<comment type="caution">
    <text evidence="3">The sequence shown here is derived from an EMBL/GenBank/DDBJ whole genome shotgun (WGS) entry which is preliminary data.</text>
</comment>
<accession>A0A162NQU5</accession>